<dbReference type="GO" id="GO:0016757">
    <property type="term" value="F:glycosyltransferase activity"/>
    <property type="evidence" value="ECO:0007669"/>
    <property type="project" value="UniProtKB-KW"/>
</dbReference>
<evidence type="ECO:0000313" key="6">
    <source>
        <dbReference type="EMBL" id="KAE9595223.1"/>
    </source>
</evidence>
<keyword evidence="4" id="KW-0812">Transmembrane</keyword>
<dbReference type="PANTHER" id="PTHR11062:SF282">
    <property type="entry name" value="XYLOGLUCAN GALACTOSYLTRANSFERASE GT11-RELATED"/>
    <property type="match status" value="1"/>
</dbReference>
<dbReference type="GO" id="GO:0000139">
    <property type="term" value="C:Golgi membrane"/>
    <property type="evidence" value="ECO:0007669"/>
    <property type="project" value="UniProtKB-SubCell"/>
</dbReference>
<dbReference type="EMBL" id="WOCE01000017">
    <property type="protein sequence ID" value="KAE9595223.1"/>
    <property type="molecule type" value="Genomic_DNA"/>
</dbReference>
<evidence type="ECO:0000256" key="3">
    <source>
        <dbReference type="ARBA" id="ARBA00022676"/>
    </source>
</evidence>
<accession>A0A6A5LVK7</accession>
<keyword evidence="3" id="KW-0328">Glycosyltransferase</keyword>
<evidence type="ECO:0000256" key="1">
    <source>
        <dbReference type="ARBA" id="ARBA00004323"/>
    </source>
</evidence>
<protein>
    <submittedName>
        <fullName evidence="6">Putative exostosin</fullName>
    </submittedName>
</protein>
<proteinExistence type="inferred from homology"/>
<dbReference type="InterPro" id="IPR004263">
    <property type="entry name" value="Exostosin"/>
</dbReference>
<sequence>MKKPPLKKFYDLIRFVLLTTFIFYISMLLLDYYLPSSNHGISFFFFNITATNHTQVRKPSTISINSSEIRNYTTIVNATHHEGEIRKNNLSPPPPPPPPLNITKNIEVVAKPPKEKFDPCSGRYVYSYDLPSIFNEDLVKDCKSLNKWFNMCPYLSNLGLGERVIEKSRRKVLLKNSWYVTNQFSLEVIFHEIMKHYKCLTNDSSLASAIYVPYYPGLDVGKYLWDFSISRRDETPKKLMNWLREKAEWKKMMGKDHFMVGGRTGFDFRRGSEDESDWGTKLMFMPEASKMAILPIESSSWDNDFPIPYPTYFHPSKDKEILQWQERMRKMKRNYLFSFAGAPRPNSTYSIRNDLIHHCKTSKSCKLLDCYVNNINYCDDPVHVIHVFQLSVFCLQPPGDSYTRRSTFDSILAGCIPVFFHPNSAYKQYLWHLPKNGSSYSVFIPQQDVQTKRTIIQDTLSRFSKEQVLAMREQVIRMIPSIIYRKPGSRLEKFEDAFDVAVKGVIQRIEGIKRKELL</sequence>
<dbReference type="OrthoDB" id="1924787at2759"/>
<reference evidence="7" key="1">
    <citation type="journal article" date="2020" name="Nat. Commun.">
        <title>Genome sequence of the cluster root forming white lupin.</title>
        <authorList>
            <person name="Hufnagel B."/>
            <person name="Marques A."/>
            <person name="Soriano A."/>
            <person name="Marques L."/>
            <person name="Divol F."/>
            <person name="Doumas P."/>
            <person name="Sallet E."/>
            <person name="Mancinotti D."/>
            <person name="Carrere S."/>
            <person name="Marande W."/>
            <person name="Arribat S."/>
            <person name="Keller J."/>
            <person name="Huneau C."/>
            <person name="Blein T."/>
            <person name="Aime D."/>
            <person name="Laguerre M."/>
            <person name="Taylor J."/>
            <person name="Schubert V."/>
            <person name="Nelson M."/>
            <person name="Geu-Flores F."/>
            <person name="Crespi M."/>
            <person name="Gallardo-Guerrero K."/>
            <person name="Delaux P.-M."/>
            <person name="Salse J."/>
            <person name="Berges H."/>
            <person name="Guyot R."/>
            <person name="Gouzy J."/>
            <person name="Peret B."/>
        </authorList>
    </citation>
    <scope>NUCLEOTIDE SEQUENCE [LARGE SCALE GENOMIC DNA]</scope>
    <source>
        <strain evidence="7">cv. Amiga</strain>
    </source>
</reference>
<dbReference type="Pfam" id="PF03016">
    <property type="entry name" value="Exostosin_GT47"/>
    <property type="match status" value="1"/>
</dbReference>
<comment type="caution">
    <text evidence="6">The sequence shown here is derived from an EMBL/GenBank/DDBJ whole genome shotgun (WGS) entry which is preliminary data.</text>
</comment>
<keyword evidence="7" id="KW-1185">Reference proteome</keyword>
<evidence type="ECO:0000256" key="2">
    <source>
        <dbReference type="ARBA" id="ARBA00010271"/>
    </source>
</evidence>
<keyword evidence="4" id="KW-0735">Signal-anchor</keyword>
<evidence type="ECO:0000256" key="4">
    <source>
        <dbReference type="ARBA" id="ARBA00022968"/>
    </source>
</evidence>
<keyword evidence="5" id="KW-0333">Golgi apparatus</keyword>
<evidence type="ECO:0000313" key="7">
    <source>
        <dbReference type="Proteomes" id="UP000447434"/>
    </source>
</evidence>
<keyword evidence="3" id="KW-0808">Transferase</keyword>
<dbReference type="PANTHER" id="PTHR11062">
    <property type="entry name" value="EXOSTOSIN HEPARAN SULFATE GLYCOSYLTRANSFERASE -RELATED"/>
    <property type="match status" value="1"/>
</dbReference>
<comment type="subcellular location">
    <subcellularLocation>
        <location evidence="1">Golgi apparatus membrane</location>
        <topology evidence="1">Single-pass type II membrane protein</topology>
    </subcellularLocation>
</comment>
<evidence type="ECO:0000256" key="5">
    <source>
        <dbReference type="ARBA" id="ARBA00023034"/>
    </source>
</evidence>
<organism evidence="6 7">
    <name type="scientific">Lupinus albus</name>
    <name type="common">White lupine</name>
    <name type="synonym">Lupinus termis</name>
    <dbReference type="NCBI Taxonomy" id="3870"/>
    <lineage>
        <taxon>Eukaryota</taxon>
        <taxon>Viridiplantae</taxon>
        <taxon>Streptophyta</taxon>
        <taxon>Embryophyta</taxon>
        <taxon>Tracheophyta</taxon>
        <taxon>Spermatophyta</taxon>
        <taxon>Magnoliopsida</taxon>
        <taxon>eudicotyledons</taxon>
        <taxon>Gunneridae</taxon>
        <taxon>Pentapetalae</taxon>
        <taxon>rosids</taxon>
        <taxon>fabids</taxon>
        <taxon>Fabales</taxon>
        <taxon>Fabaceae</taxon>
        <taxon>Papilionoideae</taxon>
        <taxon>50 kb inversion clade</taxon>
        <taxon>genistoids sensu lato</taxon>
        <taxon>core genistoids</taxon>
        <taxon>Genisteae</taxon>
        <taxon>Lupinus</taxon>
    </lineage>
</organism>
<comment type="similarity">
    <text evidence="2">Belongs to the glycosyltransferase 47 family.</text>
</comment>
<dbReference type="Proteomes" id="UP000447434">
    <property type="component" value="Chromosome 17"/>
</dbReference>
<gene>
    <name evidence="6" type="ORF">Lalb_Chr17g0336431</name>
</gene>
<dbReference type="AlphaFoldDB" id="A0A6A5LVK7"/>
<name>A0A6A5LVK7_LUPAL</name>
<dbReference type="InterPro" id="IPR040911">
    <property type="entry name" value="Exostosin_GT47"/>
</dbReference>